<name>A0AAV3PYS3_LITER</name>
<comment type="caution">
    <text evidence="10">The sequence shown here is derived from an EMBL/GenBank/DDBJ whole genome shotgun (WGS) entry which is preliminary data.</text>
</comment>
<evidence type="ECO:0000256" key="2">
    <source>
        <dbReference type="ARBA" id="ARBA00022448"/>
    </source>
</evidence>
<keyword evidence="11" id="KW-1185">Reference proteome</keyword>
<dbReference type="InterPro" id="IPR004837">
    <property type="entry name" value="NaCa_Exmemb"/>
</dbReference>
<gene>
    <name evidence="10" type="ORF">LIER_13477</name>
</gene>
<evidence type="ECO:0000256" key="8">
    <source>
        <dbReference type="SAM" id="Phobius"/>
    </source>
</evidence>
<keyword evidence="2" id="KW-0813">Transport</keyword>
<keyword evidence="6" id="KW-0406">Ion transport</keyword>
<evidence type="ECO:0000256" key="3">
    <source>
        <dbReference type="ARBA" id="ARBA00022449"/>
    </source>
</evidence>
<dbReference type="Proteomes" id="UP001454036">
    <property type="component" value="Unassembled WGS sequence"/>
</dbReference>
<reference evidence="10 11" key="1">
    <citation type="submission" date="2024-01" db="EMBL/GenBank/DDBJ databases">
        <title>The complete chloroplast genome sequence of Lithospermum erythrorhizon: insights into the phylogenetic relationship among Boraginaceae species and the maternal lineages of purple gromwells.</title>
        <authorList>
            <person name="Okada T."/>
            <person name="Watanabe K."/>
        </authorList>
    </citation>
    <scope>NUCLEOTIDE SEQUENCE [LARGE SCALE GENOMIC DNA]</scope>
</reference>
<protein>
    <submittedName>
        <fullName evidence="10">Transporter</fullName>
    </submittedName>
</protein>
<dbReference type="AlphaFoldDB" id="A0AAV3PYS3"/>
<keyword evidence="4 8" id="KW-0812">Transmembrane</keyword>
<evidence type="ECO:0000259" key="9">
    <source>
        <dbReference type="Pfam" id="PF01699"/>
    </source>
</evidence>
<evidence type="ECO:0000256" key="4">
    <source>
        <dbReference type="ARBA" id="ARBA00022692"/>
    </source>
</evidence>
<dbReference type="InterPro" id="IPR044880">
    <property type="entry name" value="NCX_ion-bd_dom_sf"/>
</dbReference>
<evidence type="ECO:0000256" key="6">
    <source>
        <dbReference type="ARBA" id="ARBA00023065"/>
    </source>
</evidence>
<dbReference type="GO" id="GO:0009705">
    <property type="term" value="C:plant-type vacuole membrane"/>
    <property type="evidence" value="ECO:0007669"/>
    <property type="project" value="TreeGrafter"/>
</dbReference>
<evidence type="ECO:0000256" key="5">
    <source>
        <dbReference type="ARBA" id="ARBA00022989"/>
    </source>
</evidence>
<evidence type="ECO:0000313" key="10">
    <source>
        <dbReference type="EMBL" id="GAA0155841.1"/>
    </source>
</evidence>
<keyword evidence="3" id="KW-0050">Antiport</keyword>
<evidence type="ECO:0000313" key="11">
    <source>
        <dbReference type="Proteomes" id="UP001454036"/>
    </source>
</evidence>
<dbReference type="InterPro" id="IPR004713">
    <property type="entry name" value="CaH_exchang"/>
</dbReference>
<dbReference type="EMBL" id="BAABME010002729">
    <property type="protein sequence ID" value="GAA0155841.1"/>
    <property type="molecule type" value="Genomic_DNA"/>
</dbReference>
<proteinExistence type="predicted"/>
<keyword evidence="7 8" id="KW-0472">Membrane</keyword>
<dbReference type="Gene3D" id="1.20.1420.30">
    <property type="entry name" value="NCX, central ion-binding region"/>
    <property type="match status" value="1"/>
</dbReference>
<sequence length="326" mass="36148">MNPDPEFGLSSHLLWEFRKILRSIYVVLIKAKINVLLPFAPLAILLHYTTKKHGWVFFFSLVGITPLVERMGYATDLERRPCDGVAWRRPGASVGCVEFVVAAMAAPQAPFGVATPCTMAPPRDSLHFHRANSHCLRGSHGHIVKAICTVPLKVKNLKIMLMKKRNLILLNGNLSDGLLFRLCGSLCCLDVLLMLCREPLIQRTCRHAAEHASAIMFAMKDKLDITLGVAIGSSTQISMFVIPFCVVVGWFMGKPMDMNFQLSQTATLFIAVLVVAFMLQEGTSNYFKELMLILCYLIVAASFFLHVDPSNGKSNQSVVCSKMQSA</sequence>
<feature type="transmembrane region" description="Helical" evidence="8">
    <location>
        <begin position="20"/>
        <end position="48"/>
    </location>
</feature>
<feature type="domain" description="Sodium/calcium exchanger membrane region" evidence="9">
    <location>
        <begin position="208"/>
        <end position="303"/>
    </location>
</feature>
<dbReference type="Pfam" id="PF01699">
    <property type="entry name" value="Na_Ca_ex"/>
    <property type="match status" value="1"/>
</dbReference>
<accession>A0AAV3PYS3</accession>
<evidence type="ECO:0000256" key="1">
    <source>
        <dbReference type="ARBA" id="ARBA00004127"/>
    </source>
</evidence>
<feature type="transmembrane region" description="Helical" evidence="8">
    <location>
        <begin position="258"/>
        <end position="278"/>
    </location>
</feature>
<feature type="transmembrane region" description="Helical" evidence="8">
    <location>
        <begin position="290"/>
        <end position="307"/>
    </location>
</feature>
<dbReference type="PANTHER" id="PTHR31503:SF22">
    <property type="entry name" value="VACUOLAR CALCIUM ION TRANSPORTER"/>
    <property type="match status" value="1"/>
</dbReference>
<dbReference type="GO" id="GO:0015369">
    <property type="term" value="F:calcium:proton antiporter activity"/>
    <property type="evidence" value="ECO:0007669"/>
    <property type="project" value="TreeGrafter"/>
</dbReference>
<dbReference type="GO" id="GO:0012505">
    <property type="term" value="C:endomembrane system"/>
    <property type="evidence" value="ECO:0007669"/>
    <property type="project" value="UniProtKB-SubCell"/>
</dbReference>
<organism evidence="10 11">
    <name type="scientific">Lithospermum erythrorhizon</name>
    <name type="common">Purple gromwell</name>
    <name type="synonym">Lithospermum officinale var. erythrorhizon</name>
    <dbReference type="NCBI Taxonomy" id="34254"/>
    <lineage>
        <taxon>Eukaryota</taxon>
        <taxon>Viridiplantae</taxon>
        <taxon>Streptophyta</taxon>
        <taxon>Embryophyta</taxon>
        <taxon>Tracheophyta</taxon>
        <taxon>Spermatophyta</taxon>
        <taxon>Magnoliopsida</taxon>
        <taxon>eudicotyledons</taxon>
        <taxon>Gunneridae</taxon>
        <taxon>Pentapetalae</taxon>
        <taxon>asterids</taxon>
        <taxon>lamiids</taxon>
        <taxon>Boraginales</taxon>
        <taxon>Boraginaceae</taxon>
        <taxon>Boraginoideae</taxon>
        <taxon>Lithospermeae</taxon>
        <taxon>Lithospermum</taxon>
    </lineage>
</organism>
<evidence type="ECO:0000256" key="7">
    <source>
        <dbReference type="ARBA" id="ARBA00023136"/>
    </source>
</evidence>
<dbReference type="PANTHER" id="PTHR31503">
    <property type="entry name" value="VACUOLAR CALCIUM ION TRANSPORTER"/>
    <property type="match status" value="1"/>
</dbReference>
<keyword evidence="5 8" id="KW-1133">Transmembrane helix</keyword>
<dbReference type="GO" id="GO:0006874">
    <property type="term" value="P:intracellular calcium ion homeostasis"/>
    <property type="evidence" value="ECO:0007669"/>
    <property type="project" value="TreeGrafter"/>
</dbReference>
<comment type="subcellular location">
    <subcellularLocation>
        <location evidence="1">Endomembrane system</location>
        <topology evidence="1">Multi-pass membrane protein</topology>
    </subcellularLocation>
</comment>
<feature type="transmembrane region" description="Helical" evidence="8">
    <location>
        <begin position="225"/>
        <end position="252"/>
    </location>
</feature>